<dbReference type="PANTHER" id="PTHR33908:SF11">
    <property type="entry name" value="MEMBRANE PROTEIN"/>
    <property type="match status" value="1"/>
</dbReference>
<keyword evidence="5 8" id="KW-0812">Transmembrane</keyword>
<dbReference type="GO" id="GO:0009103">
    <property type="term" value="P:lipopolysaccharide biosynthetic process"/>
    <property type="evidence" value="ECO:0007669"/>
    <property type="project" value="UniProtKB-ARBA"/>
</dbReference>
<dbReference type="PANTHER" id="PTHR33908">
    <property type="entry name" value="MANNOSYLTRANSFERASE YKCB-RELATED"/>
    <property type="match status" value="1"/>
</dbReference>
<dbReference type="GO" id="GO:0016763">
    <property type="term" value="F:pentosyltransferase activity"/>
    <property type="evidence" value="ECO:0007669"/>
    <property type="project" value="TreeGrafter"/>
</dbReference>
<name>A0A3P3WFY9_9FLAO</name>
<keyword evidence="6 8" id="KW-1133">Transmembrane helix</keyword>
<evidence type="ECO:0000313" key="9">
    <source>
        <dbReference type="EMBL" id="RRJ93594.1"/>
    </source>
</evidence>
<feature type="transmembrane region" description="Helical" evidence="8">
    <location>
        <begin position="351"/>
        <end position="375"/>
    </location>
</feature>
<evidence type="ECO:0000256" key="3">
    <source>
        <dbReference type="ARBA" id="ARBA00022676"/>
    </source>
</evidence>
<feature type="transmembrane region" description="Helical" evidence="8">
    <location>
        <begin position="203"/>
        <end position="220"/>
    </location>
</feature>
<evidence type="ECO:0000256" key="2">
    <source>
        <dbReference type="ARBA" id="ARBA00022475"/>
    </source>
</evidence>
<proteinExistence type="predicted"/>
<keyword evidence="7 8" id="KW-0472">Membrane</keyword>
<evidence type="ECO:0000256" key="8">
    <source>
        <dbReference type="SAM" id="Phobius"/>
    </source>
</evidence>
<feature type="transmembrane region" description="Helical" evidence="8">
    <location>
        <begin position="407"/>
        <end position="426"/>
    </location>
</feature>
<evidence type="ECO:0008006" key="11">
    <source>
        <dbReference type="Google" id="ProtNLM"/>
    </source>
</evidence>
<keyword evidence="2" id="KW-1003">Cell membrane</keyword>
<dbReference type="GO" id="GO:0005886">
    <property type="term" value="C:plasma membrane"/>
    <property type="evidence" value="ECO:0007669"/>
    <property type="project" value="UniProtKB-SubCell"/>
</dbReference>
<dbReference type="AlphaFoldDB" id="A0A3P3WFY9"/>
<sequence length="438" mass="51619">MKSIQNLFSNSKFKKNFLVLIFIMIAFLIARIVHGNFRLTDSNEYFATAELLKNGKYFGQTTDIIESINLTKRPFLYPLLILFLGFLNDLVIVLFQTILGIFNLFLVLQIFKNLGGKSYYLITILLFLTPSIFINTHLIMTETIASTVMLLIFRQFQNKLDNRKIVYIQILLCLLFFLKPAFYLFTIVNLLFFIFYFIRTKTFQISVFVPLLMSISYIGYNQHRTGFSHFSSIQNINLIDYNLYLFKMKQEGIDKAELWKKSVYEESEKFKTFEEYSSYLDKTGKSEIKNNLIPYAFFHVKGAIRGMFDPGRFDLITFHEQQDASQGFMQLLNKEDFMSVLKGLLEYKYKIVILILIPIFLTNIFKWFFALSYLWNNRKLWNFRNMYLILICGYSILISGPVNTCRYMVLLQGIVIIIAVLGWENFRQKKAPRLSEAF</sequence>
<reference evidence="9 10" key="1">
    <citation type="submission" date="2018-11" db="EMBL/GenBank/DDBJ databases">
        <title>Flavobacterium sp. nov., YIM 102600 draft genome.</title>
        <authorList>
            <person name="Li G."/>
            <person name="Jiang Y."/>
        </authorList>
    </citation>
    <scope>NUCLEOTIDE SEQUENCE [LARGE SCALE GENOMIC DNA]</scope>
    <source>
        <strain evidence="9 10">YIM 102600</strain>
    </source>
</reference>
<evidence type="ECO:0000313" key="10">
    <source>
        <dbReference type="Proteomes" id="UP000271937"/>
    </source>
</evidence>
<keyword evidence="4" id="KW-0808">Transferase</keyword>
<feature type="transmembrane region" description="Helical" evidence="8">
    <location>
        <begin position="165"/>
        <end position="197"/>
    </location>
</feature>
<evidence type="ECO:0000256" key="1">
    <source>
        <dbReference type="ARBA" id="ARBA00004651"/>
    </source>
</evidence>
<dbReference type="InterPro" id="IPR050297">
    <property type="entry name" value="LipidA_mod_glycosyltrf_83"/>
</dbReference>
<feature type="transmembrane region" description="Helical" evidence="8">
    <location>
        <begin position="16"/>
        <end position="33"/>
    </location>
</feature>
<keyword evidence="3" id="KW-0328">Glycosyltransferase</keyword>
<dbReference type="Proteomes" id="UP000271937">
    <property type="component" value="Unassembled WGS sequence"/>
</dbReference>
<evidence type="ECO:0000256" key="7">
    <source>
        <dbReference type="ARBA" id="ARBA00023136"/>
    </source>
</evidence>
<feature type="transmembrane region" description="Helical" evidence="8">
    <location>
        <begin position="75"/>
        <end position="108"/>
    </location>
</feature>
<feature type="transmembrane region" description="Helical" evidence="8">
    <location>
        <begin position="381"/>
        <end position="400"/>
    </location>
</feature>
<evidence type="ECO:0000256" key="6">
    <source>
        <dbReference type="ARBA" id="ARBA00022989"/>
    </source>
</evidence>
<gene>
    <name evidence="9" type="ORF">EG849_01810</name>
</gene>
<comment type="caution">
    <text evidence="9">The sequence shown here is derived from an EMBL/GenBank/DDBJ whole genome shotgun (WGS) entry which is preliminary data.</text>
</comment>
<dbReference type="EMBL" id="RQVR01000002">
    <property type="protein sequence ID" value="RRJ93594.1"/>
    <property type="molecule type" value="Genomic_DNA"/>
</dbReference>
<organism evidence="9 10">
    <name type="scientific">Flavobacterium macacae</name>
    <dbReference type="NCBI Taxonomy" id="2488993"/>
    <lineage>
        <taxon>Bacteria</taxon>
        <taxon>Pseudomonadati</taxon>
        <taxon>Bacteroidota</taxon>
        <taxon>Flavobacteriia</taxon>
        <taxon>Flavobacteriales</taxon>
        <taxon>Flavobacteriaceae</taxon>
        <taxon>Flavobacterium</taxon>
    </lineage>
</organism>
<keyword evidence="10" id="KW-1185">Reference proteome</keyword>
<dbReference type="RefSeq" id="WP_125011386.1">
    <property type="nucleotide sequence ID" value="NZ_RQVR01000002.1"/>
</dbReference>
<feature type="transmembrane region" description="Helical" evidence="8">
    <location>
        <begin position="120"/>
        <end position="153"/>
    </location>
</feature>
<dbReference type="OrthoDB" id="870437at2"/>
<evidence type="ECO:0000256" key="5">
    <source>
        <dbReference type="ARBA" id="ARBA00022692"/>
    </source>
</evidence>
<accession>A0A3P3WFY9</accession>
<evidence type="ECO:0000256" key="4">
    <source>
        <dbReference type="ARBA" id="ARBA00022679"/>
    </source>
</evidence>
<comment type="subcellular location">
    <subcellularLocation>
        <location evidence="1">Cell membrane</location>
        <topology evidence="1">Multi-pass membrane protein</topology>
    </subcellularLocation>
</comment>
<protein>
    <recommendedName>
        <fullName evidence="11">Glycosyltransferase RgtA/B/C/D-like domain-containing protein</fullName>
    </recommendedName>
</protein>